<organism evidence="1 2">
    <name type="scientific">Chitinophaga niabensis</name>
    <dbReference type="NCBI Taxonomy" id="536979"/>
    <lineage>
        <taxon>Bacteria</taxon>
        <taxon>Pseudomonadati</taxon>
        <taxon>Bacteroidota</taxon>
        <taxon>Chitinophagia</taxon>
        <taxon>Chitinophagales</taxon>
        <taxon>Chitinophagaceae</taxon>
        <taxon>Chitinophaga</taxon>
    </lineage>
</organism>
<gene>
    <name evidence="1" type="ORF">SAMN04488055_1188</name>
</gene>
<evidence type="ECO:0000313" key="1">
    <source>
        <dbReference type="EMBL" id="SIN76033.1"/>
    </source>
</evidence>
<accession>A0A1N6DZ63</accession>
<proteinExistence type="predicted"/>
<dbReference type="EMBL" id="FSRA01000001">
    <property type="protein sequence ID" value="SIN76033.1"/>
    <property type="molecule type" value="Genomic_DNA"/>
</dbReference>
<dbReference type="AlphaFoldDB" id="A0A1N6DZ63"/>
<dbReference type="RefSeq" id="WP_143197350.1">
    <property type="nucleotide sequence ID" value="NZ_FSRA01000001.1"/>
</dbReference>
<sequence length="169" mass="18948">MLHDLGIGEIHLGKKITAIKEVIPFGAFALAGDYIISPGPSSFYCFTGDILSATGSIELLLAIEHIFIGVDKNNRVVIIILHFYNNPEHDIPAILTRYYGPPASIADIEMENTPVRQHIFWNTEDKEVQIGYSSATAGDKATYPMMVIARMRERPLLGEYTVIKRTWRL</sequence>
<dbReference type="Proteomes" id="UP000185003">
    <property type="component" value="Unassembled WGS sequence"/>
</dbReference>
<dbReference type="OrthoDB" id="655203at2"/>
<evidence type="ECO:0000313" key="2">
    <source>
        <dbReference type="Proteomes" id="UP000185003"/>
    </source>
</evidence>
<protein>
    <submittedName>
        <fullName evidence="1">Uncharacterized protein</fullName>
    </submittedName>
</protein>
<dbReference type="STRING" id="536979.SAMN04488055_1188"/>
<keyword evidence="2" id="KW-1185">Reference proteome</keyword>
<reference evidence="1 2" key="1">
    <citation type="submission" date="2016-11" db="EMBL/GenBank/DDBJ databases">
        <authorList>
            <person name="Jaros S."/>
            <person name="Januszkiewicz K."/>
            <person name="Wedrychowicz H."/>
        </authorList>
    </citation>
    <scope>NUCLEOTIDE SEQUENCE [LARGE SCALE GENOMIC DNA]</scope>
    <source>
        <strain evidence="1 2">DSM 24787</strain>
    </source>
</reference>
<name>A0A1N6DZ63_9BACT</name>